<evidence type="ECO:0000313" key="3">
    <source>
        <dbReference type="EMBL" id="GAM14281.1"/>
    </source>
</evidence>
<evidence type="ECO:0000256" key="2">
    <source>
        <dbReference type="SAM" id="Phobius"/>
    </source>
</evidence>
<dbReference type="Proteomes" id="UP000031014">
    <property type="component" value="Unassembled WGS sequence"/>
</dbReference>
<comment type="caution">
    <text evidence="3">The sequence shown here is derived from an EMBL/GenBank/DDBJ whole genome shotgun (WGS) entry which is preliminary data.</text>
</comment>
<evidence type="ECO:0008006" key="5">
    <source>
        <dbReference type="Google" id="ProtNLM"/>
    </source>
</evidence>
<feature type="transmembrane region" description="Helical" evidence="2">
    <location>
        <begin position="12"/>
        <end position="32"/>
    </location>
</feature>
<feature type="transmembrane region" description="Helical" evidence="2">
    <location>
        <begin position="38"/>
        <end position="56"/>
    </location>
</feature>
<name>A0A0A8X804_MESS1</name>
<keyword evidence="4" id="KW-1185">Reference proteome</keyword>
<reference evidence="3 4" key="1">
    <citation type="submission" date="2013-06" db="EMBL/GenBank/DDBJ databases">
        <title>Whole genome shotgun sequence of Bacillus selenatarsenatis SF-1.</title>
        <authorList>
            <person name="Kuroda M."/>
            <person name="Sei K."/>
            <person name="Yamashita M."/>
            <person name="Ike M."/>
        </authorList>
    </citation>
    <scope>NUCLEOTIDE SEQUENCE [LARGE SCALE GENOMIC DNA]</scope>
    <source>
        <strain evidence="3 4">SF-1</strain>
    </source>
</reference>
<dbReference type="STRING" id="1321606.SAMD00020551_2430"/>
<dbReference type="AlphaFoldDB" id="A0A0A8X804"/>
<evidence type="ECO:0000313" key="4">
    <source>
        <dbReference type="Proteomes" id="UP000031014"/>
    </source>
</evidence>
<organism evidence="3 4">
    <name type="scientific">Mesobacillus selenatarsenatis (strain DSM 18680 / JCM 14380 / FERM P-15431 / SF-1)</name>
    <dbReference type="NCBI Taxonomy" id="1321606"/>
    <lineage>
        <taxon>Bacteria</taxon>
        <taxon>Bacillati</taxon>
        <taxon>Bacillota</taxon>
        <taxon>Bacilli</taxon>
        <taxon>Bacillales</taxon>
        <taxon>Bacillaceae</taxon>
        <taxon>Mesobacillus</taxon>
    </lineage>
</organism>
<proteinExistence type="predicted"/>
<dbReference type="Gene3D" id="1.10.3730.20">
    <property type="match status" value="1"/>
</dbReference>
<protein>
    <recommendedName>
        <fullName evidence="5">EamA domain-containing protein</fullName>
    </recommendedName>
</protein>
<dbReference type="EMBL" id="BASE01000054">
    <property type="protein sequence ID" value="GAM14281.1"/>
    <property type="molecule type" value="Genomic_DNA"/>
</dbReference>
<dbReference type="SUPFAM" id="SSF103481">
    <property type="entry name" value="Multidrug resistance efflux transporter EmrE"/>
    <property type="match status" value="1"/>
</dbReference>
<evidence type="ECO:0000256" key="1">
    <source>
        <dbReference type="ARBA" id="ARBA00004127"/>
    </source>
</evidence>
<comment type="subcellular location">
    <subcellularLocation>
        <location evidence="1">Endomembrane system</location>
        <topology evidence="1">Multi-pass membrane protein</topology>
    </subcellularLocation>
</comment>
<sequence length="59" mass="6609">MMVAFRYGKLSVLHPLMSISYVLAILLGQWFLQEALSLINYVGILFIIFGSIIMGGETE</sequence>
<gene>
    <name evidence="3" type="ORF">SAMD00020551_2430</name>
</gene>
<accession>A0A0A8X804</accession>
<keyword evidence="2" id="KW-0472">Membrane</keyword>
<keyword evidence="2" id="KW-0812">Transmembrane</keyword>
<keyword evidence="2" id="KW-1133">Transmembrane helix</keyword>
<dbReference type="InterPro" id="IPR037185">
    <property type="entry name" value="EmrE-like"/>
</dbReference>